<feature type="chain" id="PRO_5007293909" evidence="1">
    <location>
        <begin position="17"/>
        <end position="134"/>
    </location>
</feature>
<reference evidence="2 3" key="1">
    <citation type="journal article" date="2015" name="Genome Biol. Evol.">
        <title>Phylogenomic analyses indicate that early fungi evolved digesting cell walls of algal ancestors of land plants.</title>
        <authorList>
            <person name="Chang Y."/>
            <person name="Wang S."/>
            <person name="Sekimoto S."/>
            <person name="Aerts A.L."/>
            <person name="Choi C."/>
            <person name="Clum A."/>
            <person name="LaButti K.M."/>
            <person name="Lindquist E.A."/>
            <person name="Yee Ngan C."/>
            <person name="Ohm R.A."/>
            <person name="Salamov A.A."/>
            <person name="Grigoriev I.V."/>
            <person name="Spatafora J.W."/>
            <person name="Berbee M.L."/>
        </authorList>
    </citation>
    <scope>NUCLEOTIDE SEQUENCE [LARGE SCALE GENOMIC DNA]</scope>
    <source>
        <strain evidence="2 3">NRRL 28638</strain>
    </source>
</reference>
<accession>A0A137NQU7</accession>
<organism evidence="2 3">
    <name type="scientific">Conidiobolus coronatus (strain ATCC 28846 / CBS 209.66 / NRRL 28638)</name>
    <name type="common">Delacroixia coronata</name>
    <dbReference type="NCBI Taxonomy" id="796925"/>
    <lineage>
        <taxon>Eukaryota</taxon>
        <taxon>Fungi</taxon>
        <taxon>Fungi incertae sedis</taxon>
        <taxon>Zoopagomycota</taxon>
        <taxon>Entomophthoromycotina</taxon>
        <taxon>Entomophthoromycetes</taxon>
        <taxon>Entomophthorales</taxon>
        <taxon>Ancylistaceae</taxon>
        <taxon>Conidiobolus</taxon>
    </lineage>
</organism>
<dbReference type="Proteomes" id="UP000070444">
    <property type="component" value="Unassembled WGS sequence"/>
</dbReference>
<feature type="signal peptide" evidence="1">
    <location>
        <begin position="1"/>
        <end position="16"/>
    </location>
</feature>
<sequence length="134" mass="14846">MKFTAIFLTGAALAQHAIVFPAYGPPQPVKPVPGECTLLSGIPIINAFSTPDIGLKFYTGHECDGDQVATNTEQNFKPKGDIENIHSVKVVPRHELTNEEASYLSSPNKYNNLNNLKSGMPKSQPDYYIYWGRY</sequence>
<name>A0A137NQU7_CONC2</name>
<gene>
    <name evidence="2" type="ORF">CONCODRAFT_13382</name>
</gene>
<evidence type="ECO:0000313" key="3">
    <source>
        <dbReference type="Proteomes" id="UP000070444"/>
    </source>
</evidence>
<evidence type="ECO:0000313" key="2">
    <source>
        <dbReference type="EMBL" id="KXN65139.1"/>
    </source>
</evidence>
<keyword evidence="3" id="KW-1185">Reference proteome</keyword>
<keyword evidence="1" id="KW-0732">Signal</keyword>
<proteinExistence type="predicted"/>
<evidence type="ECO:0000256" key="1">
    <source>
        <dbReference type="SAM" id="SignalP"/>
    </source>
</evidence>
<protein>
    <submittedName>
        <fullName evidence="2">Uncharacterized protein</fullName>
    </submittedName>
</protein>
<dbReference type="AlphaFoldDB" id="A0A137NQU7"/>
<dbReference type="EMBL" id="KQ964970">
    <property type="protein sequence ID" value="KXN65139.1"/>
    <property type="molecule type" value="Genomic_DNA"/>
</dbReference>